<dbReference type="InterPro" id="IPR036390">
    <property type="entry name" value="WH_DNA-bd_sf"/>
</dbReference>
<accession>A0ABV9F4L7</accession>
<proteinExistence type="predicted"/>
<gene>
    <name evidence="3" type="ORF">ACFO3S_00365</name>
</gene>
<evidence type="ECO:0000256" key="1">
    <source>
        <dbReference type="ARBA" id="ARBA00023125"/>
    </source>
</evidence>
<keyword evidence="1" id="KW-0238">DNA-binding</keyword>
<feature type="domain" description="HTH arsR-type" evidence="2">
    <location>
        <begin position="11"/>
        <end position="93"/>
    </location>
</feature>
<dbReference type="RefSeq" id="WP_378091051.1">
    <property type="nucleotide sequence ID" value="NZ_JBHSEP010000001.1"/>
</dbReference>
<dbReference type="InterPro" id="IPR011991">
    <property type="entry name" value="ArsR-like_HTH"/>
</dbReference>
<dbReference type="PIRSF" id="PIRSF030050">
    <property type="entry name" value="UCP030050_HTH"/>
    <property type="match status" value="1"/>
</dbReference>
<dbReference type="EMBL" id="JBHSEP010000001">
    <property type="protein sequence ID" value="MFC4596676.1"/>
    <property type="molecule type" value="Genomic_DNA"/>
</dbReference>
<comment type="caution">
    <text evidence="3">The sequence shown here is derived from an EMBL/GenBank/DDBJ whole genome shotgun (WGS) entry which is preliminary data.</text>
</comment>
<name>A0ABV9F4L7_9BACL</name>
<dbReference type="CDD" id="cd00090">
    <property type="entry name" value="HTH_ARSR"/>
    <property type="match status" value="1"/>
</dbReference>
<dbReference type="Proteomes" id="UP001596028">
    <property type="component" value="Unassembled WGS sequence"/>
</dbReference>
<dbReference type="InterPro" id="IPR001845">
    <property type="entry name" value="HTH_ArsR_DNA-bd_dom"/>
</dbReference>
<dbReference type="SUPFAM" id="SSF46785">
    <property type="entry name" value="Winged helix' DNA-binding domain"/>
    <property type="match status" value="1"/>
</dbReference>
<evidence type="ECO:0000313" key="3">
    <source>
        <dbReference type="EMBL" id="MFC4596676.1"/>
    </source>
</evidence>
<dbReference type="Pfam" id="PF01022">
    <property type="entry name" value="HTH_5"/>
    <property type="match status" value="1"/>
</dbReference>
<sequence length="313" mass="35418">MKLDISENALPVYEALASDVRLRIIHLLAQEPRNVKELAEAVGLSSAIMTMHTKKLEKANLIRTEMVRGRGGVQKLCRLCVDKIEIDFPSNKEPNRESHRTELSVGHYTDFEIHPTCGLATPAKLIGEFDEPRFFWDSERVDAKILWFGRGYIEYKVPNFLLPSQMPDELVISMELASEAPGNNDNWPSDIAFSLNGKELGTWTSPGDFGDARGKYTPAWWPDAINQYGLLKHLRITKDGTYMDGNRISNVTLDDIQARKKQWTFRIACMDETKHIGGVTLFGAGFGNYNQDIVFQLYYTTAEAPSPENESIR</sequence>
<dbReference type="SMART" id="SM00418">
    <property type="entry name" value="HTH_ARSR"/>
    <property type="match status" value="1"/>
</dbReference>
<evidence type="ECO:0000313" key="4">
    <source>
        <dbReference type="Proteomes" id="UP001596028"/>
    </source>
</evidence>
<dbReference type="InterPro" id="IPR016943">
    <property type="entry name" value="UCP030050_HTH"/>
</dbReference>
<dbReference type="InterPro" id="IPR036388">
    <property type="entry name" value="WH-like_DNA-bd_sf"/>
</dbReference>
<protein>
    <submittedName>
        <fullName evidence="3">ArsR/SmtB family transcription factor</fullName>
    </submittedName>
</protein>
<dbReference type="PANTHER" id="PTHR38600:SF1">
    <property type="entry name" value="TRANSCRIPTIONAL REGULATORY PROTEIN"/>
    <property type="match status" value="1"/>
</dbReference>
<reference evidence="4" key="1">
    <citation type="journal article" date="2019" name="Int. J. Syst. Evol. Microbiol.">
        <title>The Global Catalogue of Microorganisms (GCM) 10K type strain sequencing project: providing services to taxonomists for standard genome sequencing and annotation.</title>
        <authorList>
            <consortium name="The Broad Institute Genomics Platform"/>
            <consortium name="The Broad Institute Genome Sequencing Center for Infectious Disease"/>
            <person name="Wu L."/>
            <person name="Ma J."/>
        </authorList>
    </citation>
    <scope>NUCLEOTIDE SEQUENCE [LARGE SCALE GENOMIC DNA]</scope>
    <source>
        <strain evidence="4">CCUG 49571</strain>
    </source>
</reference>
<dbReference type="PANTHER" id="PTHR38600">
    <property type="entry name" value="TRANSCRIPTIONAL REGULATORY PROTEIN"/>
    <property type="match status" value="1"/>
</dbReference>
<keyword evidence="4" id="KW-1185">Reference proteome</keyword>
<organism evidence="3 4">
    <name type="scientific">Cohnella hongkongensis</name>
    <dbReference type="NCBI Taxonomy" id="178337"/>
    <lineage>
        <taxon>Bacteria</taxon>
        <taxon>Bacillati</taxon>
        <taxon>Bacillota</taxon>
        <taxon>Bacilli</taxon>
        <taxon>Bacillales</taxon>
        <taxon>Paenibacillaceae</taxon>
        <taxon>Cohnella</taxon>
    </lineage>
</organism>
<evidence type="ECO:0000259" key="2">
    <source>
        <dbReference type="SMART" id="SM00418"/>
    </source>
</evidence>
<dbReference type="Gene3D" id="1.10.10.10">
    <property type="entry name" value="Winged helix-like DNA-binding domain superfamily/Winged helix DNA-binding domain"/>
    <property type="match status" value="1"/>
</dbReference>